<dbReference type="Pfam" id="PF00646">
    <property type="entry name" value="F-box"/>
    <property type="match status" value="1"/>
</dbReference>
<keyword evidence="3" id="KW-1185">Reference proteome</keyword>
<dbReference type="Proteomes" id="UP001603857">
    <property type="component" value="Unassembled WGS sequence"/>
</dbReference>
<organism evidence="2 3">
    <name type="scientific">Flemingia macrophylla</name>
    <dbReference type="NCBI Taxonomy" id="520843"/>
    <lineage>
        <taxon>Eukaryota</taxon>
        <taxon>Viridiplantae</taxon>
        <taxon>Streptophyta</taxon>
        <taxon>Embryophyta</taxon>
        <taxon>Tracheophyta</taxon>
        <taxon>Spermatophyta</taxon>
        <taxon>Magnoliopsida</taxon>
        <taxon>eudicotyledons</taxon>
        <taxon>Gunneridae</taxon>
        <taxon>Pentapetalae</taxon>
        <taxon>rosids</taxon>
        <taxon>fabids</taxon>
        <taxon>Fabales</taxon>
        <taxon>Fabaceae</taxon>
        <taxon>Papilionoideae</taxon>
        <taxon>50 kb inversion clade</taxon>
        <taxon>NPAAA clade</taxon>
        <taxon>indigoferoid/millettioid clade</taxon>
        <taxon>Phaseoleae</taxon>
        <taxon>Flemingia</taxon>
    </lineage>
</organism>
<dbReference type="EMBL" id="JBGMDY010000008">
    <property type="protein sequence ID" value="KAL2325285.1"/>
    <property type="molecule type" value="Genomic_DNA"/>
</dbReference>
<gene>
    <name evidence="2" type="ORF">Fmac_024343</name>
</gene>
<dbReference type="SMART" id="SM00256">
    <property type="entry name" value="FBOX"/>
    <property type="match status" value="1"/>
</dbReference>
<protein>
    <recommendedName>
        <fullName evidence="1">F-box domain-containing protein</fullName>
    </recommendedName>
</protein>
<feature type="domain" description="F-box" evidence="1">
    <location>
        <begin position="5"/>
        <end position="51"/>
    </location>
</feature>
<dbReference type="AlphaFoldDB" id="A0ABD1LP54"/>
<name>A0ABD1LP54_9FABA</name>
<dbReference type="PANTHER" id="PTHR32278:SF111">
    <property type="entry name" value="F-BOX PROTEIN PP2-B12-RELATED"/>
    <property type="match status" value="1"/>
</dbReference>
<evidence type="ECO:0000259" key="1">
    <source>
        <dbReference type="PROSITE" id="PS50181"/>
    </source>
</evidence>
<comment type="caution">
    <text evidence="2">The sequence shown here is derived from an EMBL/GenBank/DDBJ whole genome shotgun (WGS) entry which is preliminary data.</text>
</comment>
<evidence type="ECO:0000313" key="2">
    <source>
        <dbReference type="EMBL" id="KAL2325285.1"/>
    </source>
</evidence>
<dbReference type="PANTHER" id="PTHR32278">
    <property type="entry name" value="F-BOX DOMAIN-CONTAINING PROTEIN"/>
    <property type="match status" value="1"/>
</dbReference>
<dbReference type="InterPro" id="IPR001810">
    <property type="entry name" value="F-box_dom"/>
</dbReference>
<proteinExistence type="predicted"/>
<accession>A0ABD1LP54</accession>
<evidence type="ECO:0000313" key="3">
    <source>
        <dbReference type="Proteomes" id="UP001603857"/>
    </source>
</evidence>
<reference evidence="2 3" key="1">
    <citation type="submission" date="2024-08" db="EMBL/GenBank/DDBJ databases">
        <title>Insights into the chromosomal genome structure of Flemingia macrophylla.</title>
        <authorList>
            <person name="Ding Y."/>
            <person name="Zhao Y."/>
            <person name="Bi W."/>
            <person name="Wu M."/>
            <person name="Zhao G."/>
            <person name="Gong Y."/>
            <person name="Li W."/>
            <person name="Zhang P."/>
        </authorList>
    </citation>
    <scope>NUCLEOTIDE SEQUENCE [LARGE SCALE GENOMIC DNA]</scope>
    <source>
        <strain evidence="2">DYQJB</strain>
        <tissue evidence="2">Leaf</tissue>
    </source>
</reference>
<dbReference type="SUPFAM" id="SSF81383">
    <property type="entry name" value="F-box domain"/>
    <property type="match status" value="1"/>
</dbReference>
<dbReference type="CDD" id="cd22162">
    <property type="entry name" value="F-box_AtSKIP3-like"/>
    <property type="match status" value="1"/>
</dbReference>
<sequence>MLRIAMDLNNLPEGCIANILSFTCPRDVCRLSLLSSAFRSAAESDAVWNTFLPSDYHTLPSQSDALSLPSKKDLYLHLCQKPLLIDGAKKSFQLDKVYGKNATCYQPELSSLFGEILQGIGGGFLFQIPGTYGFDYQPVEVSIGIAGGDTSKRTVFLDAERGRRLSFLITPNGIEKDRMPCVHSFQSQLSSWGGVRNLLGVAWPVHVCTYMRSAEKLKCELFLGDKGYSPI</sequence>
<dbReference type="PROSITE" id="PS50181">
    <property type="entry name" value="FBOX"/>
    <property type="match status" value="1"/>
</dbReference>
<dbReference type="InterPro" id="IPR036047">
    <property type="entry name" value="F-box-like_dom_sf"/>
</dbReference>
<dbReference type="Gene3D" id="1.20.1280.50">
    <property type="match status" value="1"/>
</dbReference>